<accession>A0A1M6RVG8</accession>
<name>A0A1M6RVG8_REIAG</name>
<evidence type="ECO:0000313" key="1">
    <source>
        <dbReference type="EMBL" id="SHK36476.1"/>
    </source>
</evidence>
<reference evidence="2" key="1">
    <citation type="submission" date="2016-11" db="EMBL/GenBank/DDBJ databases">
        <authorList>
            <person name="Varghese N."/>
            <person name="Submissions S."/>
        </authorList>
    </citation>
    <scope>NUCLEOTIDE SEQUENCE [LARGE SCALE GENOMIC DNA]</scope>
    <source>
        <strain evidence="2">DSM 26134</strain>
    </source>
</reference>
<dbReference type="Proteomes" id="UP000184474">
    <property type="component" value="Unassembled WGS sequence"/>
</dbReference>
<proteinExistence type="predicted"/>
<keyword evidence="2" id="KW-1185">Reference proteome</keyword>
<evidence type="ECO:0000313" key="2">
    <source>
        <dbReference type="Proteomes" id="UP000184474"/>
    </source>
</evidence>
<dbReference type="EMBL" id="FRAA01000004">
    <property type="protein sequence ID" value="SHK36476.1"/>
    <property type="molecule type" value="Genomic_DNA"/>
</dbReference>
<dbReference type="RefSeq" id="WP_073122902.1">
    <property type="nucleotide sequence ID" value="NZ_FRAA01000004.1"/>
</dbReference>
<dbReference type="AlphaFoldDB" id="A0A1M6RVG8"/>
<gene>
    <name evidence="1" type="ORF">SAMN04488028_104307</name>
</gene>
<sequence length="60" mass="6985">MNKNKVIEALEQLPNEFPTEELIDRLLFVEKVEQGLKDVEEGKVIPLDAAKERFNSKWSK</sequence>
<protein>
    <submittedName>
        <fullName evidence="1">Uncharacterized protein</fullName>
    </submittedName>
</protein>
<organism evidence="1 2">
    <name type="scientific">Reichenbachiella agariperforans</name>
    <dbReference type="NCBI Taxonomy" id="156994"/>
    <lineage>
        <taxon>Bacteria</taxon>
        <taxon>Pseudomonadati</taxon>
        <taxon>Bacteroidota</taxon>
        <taxon>Cytophagia</taxon>
        <taxon>Cytophagales</taxon>
        <taxon>Reichenbachiellaceae</taxon>
        <taxon>Reichenbachiella</taxon>
    </lineage>
</organism>